<dbReference type="SUPFAM" id="SSF52833">
    <property type="entry name" value="Thioredoxin-like"/>
    <property type="match status" value="1"/>
</dbReference>
<evidence type="ECO:0000313" key="3">
    <source>
        <dbReference type="EMBL" id="CAH0367361.1"/>
    </source>
</evidence>
<comment type="caution">
    <text evidence="3">The sequence shown here is derived from an EMBL/GenBank/DDBJ whole genome shotgun (WGS) entry which is preliminary data.</text>
</comment>
<dbReference type="InterPro" id="IPR036249">
    <property type="entry name" value="Thioredoxin-like_sf"/>
</dbReference>
<dbReference type="PANTHER" id="PTHR36417">
    <property type="entry name" value="SELENOPROTEIN DOMAIN PROTEIN (AFU_ORTHOLOGUE AFUA_1G05220)"/>
    <property type="match status" value="1"/>
</dbReference>
<dbReference type="Proteomes" id="UP000789595">
    <property type="component" value="Unassembled WGS sequence"/>
</dbReference>
<organism evidence="3 4">
    <name type="scientific">Pelagomonas calceolata</name>
    <dbReference type="NCBI Taxonomy" id="35677"/>
    <lineage>
        <taxon>Eukaryota</taxon>
        <taxon>Sar</taxon>
        <taxon>Stramenopiles</taxon>
        <taxon>Ochrophyta</taxon>
        <taxon>Pelagophyceae</taxon>
        <taxon>Pelagomonadales</taxon>
        <taxon>Pelagomonadaceae</taxon>
        <taxon>Pelagomonas</taxon>
    </lineage>
</organism>
<feature type="region of interest" description="Disordered" evidence="2">
    <location>
        <begin position="206"/>
        <end position="226"/>
    </location>
</feature>
<feature type="non-terminal residue" evidence="3">
    <location>
        <position position="1"/>
    </location>
</feature>
<dbReference type="OrthoDB" id="60822at2759"/>
<accession>A0A8J2WYY6</accession>
<keyword evidence="1" id="KW-0676">Redox-active center</keyword>
<evidence type="ECO:0000313" key="4">
    <source>
        <dbReference type="Proteomes" id="UP000789595"/>
    </source>
</evidence>
<dbReference type="EMBL" id="CAKKNE010000002">
    <property type="protein sequence ID" value="CAH0367361.1"/>
    <property type="molecule type" value="Genomic_DNA"/>
</dbReference>
<dbReference type="InterPro" id="IPR011893">
    <property type="entry name" value="Selenoprotein_Rdx-typ"/>
</dbReference>
<keyword evidence="4" id="KW-1185">Reference proteome</keyword>
<dbReference type="NCBIfam" id="TIGR02174">
    <property type="entry name" value="CXXU_selWTH"/>
    <property type="match status" value="1"/>
</dbReference>
<dbReference type="AlphaFoldDB" id="A0A8J2WYY6"/>
<name>A0A8J2WYY6_9STRA</name>
<evidence type="ECO:0000256" key="1">
    <source>
        <dbReference type="ARBA" id="ARBA00023284"/>
    </source>
</evidence>
<dbReference type="Gene3D" id="3.40.30.10">
    <property type="entry name" value="Glutaredoxin"/>
    <property type="match status" value="1"/>
</dbReference>
<evidence type="ECO:0000256" key="2">
    <source>
        <dbReference type="SAM" id="MobiDB-lite"/>
    </source>
</evidence>
<gene>
    <name evidence="3" type="ORF">PECAL_2P03770</name>
</gene>
<evidence type="ECO:0008006" key="5">
    <source>
        <dbReference type="Google" id="ProtNLM"/>
    </source>
</evidence>
<dbReference type="PANTHER" id="PTHR36417:SF2">
    <property type="entry name" value="SELENOPROTEIN DOMAIN PROTEIN (AFU_ORTHOLOGUE AFUA_1G05220)"/>
    <property type="match status" value="1"/>
</dbReference>
<sequence length="271" mass="28827">LLFGLVRGSWLTRDCVDDQISDHSYRHLGSEVFFRARRRGREGKQVLLSPAAKLVKMRTRQIAYCATVATALVVAPHRTRPLTRRPATPIPPPTPSGARIVISYCQGCKWLLRSAYFAQELLTTFDGGELREVALSPAPVAGTWTVSVDEQVVWDRKADGGFPEAKILKRRVRDVVAPDASIGHSDAVPAKEPASAGWEDDWLAETSLSSDGSAPDPAVPPGLAGLGGTARSVAGALLGKGSVPPGSFVDGGRAAAEELLRKAGENSGLDL</sequence>
<protein>
    <recommendedName>
        <fullName evidence="5">Selenoprotein W</fullName>
    </recommendedName>
</protein>
<reference evidence="3" key="1">
    <citation type="submission" date="2021-11" db="EMBL/GenBank/DDBJ databases">
        <authorList>
            <consortium name="Genoscope - CEA"/>
            <person name="William W."/>
        </authorList>
    </citation>
    <scope>NUCLEOTIDE SEQUENCE</scope>
</reference>
<dbReference type="Pfam" id="PF10262">
    <property type="entry name" value="Rdx"/>
    <property type="match status" value="1"/>
</dbReference>
<proteinExistence type="predicted"/>